<proteinExistence type="predicted"/>
<dbReference type="PANTHER" id="PTHR23153">
    <property type="entry name" value="UBX-RELATED"/>
    <property type="match status" value="1"/>
</dbReference>
<reference evidence="4" key="1">
    <citation type="submission" date="2023-10" db="EMBL/GenBank/DDBJ databases">
        <title>Genome assemblies of two species of porcelain crab, Petrolisthes cinctipes and Petrolisthes manimaculis (Anomura: Porcellanidae).</title>
        <authorList>
            <person name="Angst P."/>
        </authorList>
    </citation>
    <scope>NUCLEOTIDE SEQUENCE</scope>
    <source>
        <strain evidence="4">PB745_01</strain>
        <tissue evidence="4">Gill</tissue>
    </source>
</reference>
<evidence type="ECO:0000259" key="3">
    <source>
        <dbReference type="PROSITE" id="PS50033"/>
    </source>
</evidence>
<dbReference type="PROSITE" id="PS50033">
    <property type="entry name" value="UBX"/>
    <property type="match status" value="1"/>
</dbReference>
<feature type="region of interest" description="Disordered" evidence="2">
    <location>
        <begin position="11"/>
        <end position="61"/>
    </location>
</feature>
<accession>A0AAE1FUA3</accession>
<feature type="coiled-coil region" evidence="1">
    <location>
        <begin position="80"/>
        <end position="108"/>
    </location>
</feature>
<dbReference type="CDD" id="cd10460">
    <property type="entry name" value="PUB_UBXD1"/>
    <property type="match status" value="1"/>
</dbReference>
<comment type="caution">
    <text evidence="4">The sequence shown here is derived from an EMBL/GenBank/DDBJ whole genome shotgun (WGS) entry which is preliminary data.</text>
</comment>
<dbReference type="SMART" id="SM00580">
    <property type="entry name" value="PUG"/>
    <property type="match status" value="1"/>
</dbReference>
<evidence type="ECO:0000313" key="4">
    <source>
        <dbReference type="EMBL" id="KAK3879956.1"/>
    </source>
</evidence>
<protein>
    <recommendedName>
        <fullName evidence="3">UBX domain-containing protein</fullName>
    </recommendedName>
</protein>
<dbReference type="InterPro" id="IPR018997">
    <property type="entry name" value="PUB_domain"/>
</dbReference>
<evidence type="ECO:0000313" key="5">
    <source>
        <dbReference type="Proteomes" id="UP001286313"/>
    </source>
</evidence>
<feature type="domain" description="UBX" evidence="3">
    <location>
        <begin position="344"/>
        <end position="412"/>
    </location>
</feature>
<dbReference type="EMBL" id="JAWQEG010001374">
    <property type="protein sequence ID" value="KAK3879956.1"/>
    <property type="molecule type" value="Genomic_DNA"/>
</dbReference>
<dbReference type="InterPro" id="IPR042774">
    <property type="entry name" value="UBXN6_PUB"/>
</dbReference>
<dbReference type="SUPFAM" id="SSF143503">
    <property type="entry name" value="PUG domain-like"/>
    <property type="match status" value="1"/>
</dbReference>
<dbReference type="InterPro" id="IPR036339">
    <property type="entry name" value="PUB-like_dom_sf"/>
</dbReference>
<gene>
    <name evidence="4" type="ORF">Pcinc_015519</name>
</gene>
<dbReference type="Pfam" id="PF09409">
    <property type="entry name" value="PUB"/>
    <property type="match status" value="1"/>
</dbReference>
<dbReference type="AlphaFoldDB" id="A0AAE1FUA3"/>
<dbReference type="Gene3D" id="1.20.58.2190">
    <property type="match status" value="1"/>
</dbReference>
<evidence type="ECO:0000256" key="1">
    <source>
        <dbReference type="SAM" id="Coils"/>
    </source>
</evidence>
<dbReference type="Proteomes" id="UP001286313">
    <property type="component" value="Unassembled WGS sequence"/>
</dbReference>
<dbReference type="SUPFAM" id="SSF54236">
    <property type="entry name" value="Ubiquitin-like"/>
    <property type="match status" value="1"/>
</dbReference>
<dbReference type="PANTHER" id="PTHR23153:SF38">
    <property type="entry name" value="UBX DOMAIN-CONTAINING PROTEIN 6"/>
    <property type="match status" value="1"/>
</dbReference>
<sequence>MDALKKFFDKKISDTKFKKAGSGRSMATGSQGGSGSHSRQQPNRGPQQRHTPTQDARKAGAAALARFETNTKMTDVNWSMQAIKAQARREMEAEKKAQEQQQHDAQALAGPREVHLEAAPMLAVKGVLFHCPLIGPEVAPYDDIKKHIREFLYSQIEEDAAISACLIIHTCNKNKEKVGVCIETLCKYIDNIVSNPSDEKFRKIRQSNKAYQERIHPIEGTREFLSAAGFAEKDLPFNDTTAKFWVFKNNGSDDFSNLEQLRDALVSAEPLKPQLDHSLAVLLPAHAASHTDLPPEFFNLTLEELKKEHQERTTAFERSQMLMTKVMRERMEIKELRKYRFSLIRVRFPDGLILQSTFGVREKFEEVLTLVRENLVNDWRPFFLNLSGGGRISESEQTLYDLKLVPAVMFNFEWDSSVQDPNLDDSVYLKPETLMLLQDPEH</sequence>
<keyword evidence="5" id="KW-1185">Reference proteome</keyword>
<dbReference type="CDD" id="cd16119">
    <property type="entry name" value="UBX_UBXN6"/>
    <property type="match status" value="1"/>
</dbReference>
<organism evidence="4 5">
    <name type="scientific">Petrolisthes cinctipes</name>
    <name type="common">Flat porcelain crab</name>
    <dbReference type="NCBI Taxonomy" id="88211"/>
    <lineage>
        <taxon>Eukaryota</taxon>
        <taxon>Metazoa</taxon>
        <taxon>Ecdysozoa</taxon>
        <taxon>Arthropoda</taxon>
        <taxon>Crustacea</taxon>
        <taxon>Multicrustacea</taxon>
        <taxon>Malacostraca</taxon>
        <taxon>Eumalacostraca</taxon>
        <taxon>Eucarida</taxon>
        <taxon>Decapoda</taxon>
        <taxon>Pleocyemata</taxon>
        <taxon>Anomura</taxon>
        <taxon>Galatheoidea</taxon>
        <taxon>Porcellanidae</taxon>
        <taxon>Petrolisthes</taxon>
    </lineage>
</organism>
<name>A0AAE1FUA3_PETCI</name>
<dbReference type="InterPro" id="IPR029071">
    <property type="entry name" value="Ubiquitin-like_domsf"/>
</dbReference>
<dbReference type="GO" id="GO:0005737">
    <property type="term" value="C:cytoplasm"/>
    <property type="evidence" value="ECO:0007669"/>
    <property type="project" value="TreeGrafter"/>
</dbReference>
<dbReference type="InterPro" id="IPR001012">
    <property type="entry name" value="UBX_dom"/>
</dbReference>
<feature type="compositionally biased region" description="Polar residues" evidence="2">
    <location>
        <begin position="42"/>
        <end position="54"/>
    </location>
</feature>
<evidence type="ECO:0000256" key="2">
    <source>
        <dbReference type="SAM" id="MobiDB-lite"/>
    </source>
</evidence>
<keyword evidence="1" id="KW-0175">Coiled coil</keyword>